<feature type="domain" description="DUF306" evidence="8">
    <location>
        <begin position="31"/>
        <end position="128"/>
    </location>
</feature>
<dbReference type="Pfam" id="PF14041">
    <property type="entry name" value="Lipoprotein_21"/>
    <property type="match status" value="1"/>
</dbReference>
<keyword evidence="5" id="KW-0449">Lipoprotein</keyword>
<evidence type="ECO:0000313" key="10">
    <source>
        <dbReference type="EMBL" id="MEG3436275.1"/>
    </source>
</evidence>
<reference evidence="10 11" key="1">
    <citation type="submission" date="2024-01" db="EMBL/GenBank/DDBJ databases">
        <title>Genomic insights into the taxonomy and metabolism of the cyanobacterium Pannus brasiliensis CCIBt3594.</title>
        <authorList>
            <person name="Machado M."/>
            <person name="Botero N.B."/>
            <person name="Andreote A.P.D."/>
            <person name="Feitosa A.M.T."/>
            <person name="Popin R."/>
            <person name="Sivonen K."/>
            <person name="Fiore M.F."/>
        </authorList>
    </citation>
    <scope>NUCLEOTIDE SEQUENCE [LARGE SCALE GENOMIC DNA]</scope>
    <source>
        <strain evidence="10 11">CCIBt3594</strain>
    </source>
</reference>
<dbReference type="Proteomes" id="UP001328733">
    <property type="component" value="Unassembled WGS sequence"/>
</dbReference>
<dbReference type="Pfam" id="PF03724">
    <property type="entry name" value="META"/>
    <property type="match status" value="1"/>
</dbReference>
<proteinExistence type="predicted"/>
<dbReference type="InterPro" id="IPR053147">
    <property type="entry name" value="Hsp_HslJ-like"/>
</dbReference>
<evidence type="ECO:0000256" key="5">
    <source>
        <dbReference type="ARBA" id="ARBA00023288"/>
    </source>
</evidence>
<evidence type="ECO:0000256" key="3">
    <source>
        <dbReference type="ARBA" id="ARBA00023136"/>
    </source>
</evidence>
<dbReference type="Gene3D" id="2.40.128.270">
    <property type="match status" value="1"/>
</dbReference>
<evidence type="ECO:0000313" key="11">
    <source>
        <dbReference type="Proteomes" id="UP001328733"/>
    </source>
</evidence>
<dbReference type="PANTHER" id="PTHR35535">
    <property type="entry name" value="HEAT SHOCK PROTEIN HSLJ"/>
    <property type="match status" value="1"/>
</dbReference>
<protein>
    <submittedName>
        <fullName evidence="10">DUF4377 domain-containing protein</fullName>
    </submittedName>
</protein>
<keyword evidence="3" id="KW-0472">Membrane</keyword>
<evidence type="ECO:0000256" key="4">
    <source>
        <dbReference type="ARBA" id="ARBA00023139"/>
    </source>
</evidence>
<dbReference type="InterPro" id="IPR025485">
    <property type="entry name" value="DUF4377"/>
</dbReference>
<dbReference type="InterPro" id="IPR005184">
    <property type="entry name" value="DUF306_Meta_HslJ"/>
</dbReference>
<feature type="compositionally biased region" description="Basic and acidic residues" evidence="6">
    <location>
        <begin position="230"/>
        <end position="244"/>
    </location>
</feature>
<keyword evidence="11" id="KW-1185">Reference proteome</keyword>
<feature type="signal peptide" evidence="7">
    <location>
        <begin position="1"/>
        <end position="25"/>
    </location>
</feature>
<accession>A0AAW9QET6</accession>
<dbReference type="PANTHER" id="PTHR35535:SF1">
    <property type="entry name" value="HEAT SHOCK PROTEIN HSLJ"/>
    <property type="match status" value="1"/>
</dbReference>
<organism evidence="10 11">
    <name type="scientific">Pannus brasiliensis CCIBt3594</name>
    <dbReference type="NCBI Taxonomy" id="1427578"/>
    <lineage>
        <taxon>Bacteria</taxon>
        <taxon>Bacillati</taxon>
        <taxon>Cyanobacteriota</taxon>
        <taxon>Cyanophyceae</taxon>
        <taxon>Oscillatoriophycideae</taxon>
        <taxon>Chroococcales</taxon>
        <taxon>Microcystaceae</taxon>
        <taxon>Pannus</taxon>
    </lineage>
</organism>
<dbReference type="RefSeq" id="WP_332863729.1">
    <property type="nucleotide sequence ID" value="NZ_JBAFSM010000005.1"/>
</dbReference>
<dbReference type="InterPro" id="IPR025971">
    <property type="entry name" value="LppP/LprE"/>
</dbReference>
<keyword evidence="4" id="KW-0564">Palmitate</keyword>
<feature type="chain" id="PRO_5043578212" evidence="7">
    <location>
        <begin position="26"/>
        <end position="406"/>
    </location>
</feature>
<keyword evidence="2 7" id="KW-0732">Signal</keyword>
<dbReference type="EMBL" id="JBAFSM010000005">
    <property type="protein sequence ID" value="MEG3436275.1"/>
    <property type="molecule type" value="Genomic_DNA"/>
</dbReference>
<sequence>MKRRATAIFLTIGLSCALAGGRSIAQNTPTTLDGTNWKLTAWTGKTPLKETEITLSFSKSTLAGSAGCNRYNTGYQVADNNLSVNEAIVTSRKACPEPWMKQEAQFLTALKGVQQYAITGKGDLQLVYRGDDTLGILTFTPAPKITRSEKTIWVNSRKKPCTGVAPQECLQIKEKPEEEWKLFYNSIEGFDFKPGFQYQLKVAIERVENPPADKSAEEWKLLEIISQTPEKAETSPKDAPRGWLDRPLTNWNKTGASIPKPPVKTVIDNQCSAQVREGTTPSDKAIEKLGWLLYGAVQSYGKTSVILAMSGVDGMCRPMGYQEFVFVDGKFVGTLSPRPMDSRTDGSSQRTILQNGDRLLTVFNRYRDTDPLCCPSQLSRVFYQIETKNGVSLVVPKEVVTEATRS</sequence>
<evidence type="ECO:0000256" key="2">
    <source>
        <dbReference type="ARBA" id="ARBA00022729"/>
    </source>
</evidence>
<dbReference type="AlphaFoldDB" id="A0AAW9QET6"/>
<evidence type="ECO:0000259" key="8">
    <source>
        <dbReference type="Pfam" id="PF03724"/>
    </source>
</evidence>
<feature type="domain" description="DUF4377" evidence="9">
    <location>
        <begin position="153"/>
        <end position="227"/>
    </location>
</feature>
<dbReference type="InterPro" id="IPR038670">
    <property type="entry name" value="HslJ-like_sf"/>
</dbReference>
<evidence type="ECO:0000256" key="6">
    <source>
        <dbReference type="SAM" id="MobiDB-lite"/>
    </source>
</evidence>
<evidence type="ECO:0000259" key="9">
    <source>
        <dbReference type="Pfam" id="PF14302"/>
    </source>
</evidence>
<name>A0AAW9QET6_9CHRO</name>
<comment type="caution">
    <text evidence="10">The sequence shown here is derived from an EMBL/GenBank/DDBJ whole genome shotgun (WGS) entry which is preliminary data.</text>
</comment>
<dbReference type="Pfam" id="PF14302">
    <property type="entry name" value="DUF4377"/>
    <property type="match status" value="1"/>
</dbReference>
<gene>
    <name evidence="10" type="ORF">V0288_04015</name>
</gene>
<feature type="region of interest" description="Disordered" evidence="6">
    <location>
        <begin position="230"/>
        <end position="255"/>
    </location>
</feature>
<evidence type="ECO:0000256" key="1">
    <source>
        <dbReference type="ARBA" id="ARBA00022475"/>
    </source>
</evidence>
<keyword evidence="1" id="KW-1003">Cell membrane</keyword>
<evidence type="ECO:0000256" key="7">
    <source>
        <dbReference type="SAM" id="SignalP"/>
    </source>
</evidence>
<dbReference type="PROSITE" id="PS51257">
    <property type="entry name" value="PROKAR_LIPOPROTEIN"/>
    <property type="match status" value="1"/>
</dbReference>